<dbReference type="PROSITE" id="PS00028">
    <property type="entry name" value="ZINC_FINGER_C2H2_1"/>
    <property type="match status" value="1"/>
</dbReference>
<keyword evidence="5" id="KW-0862">Zinc</keyword>
<comment type="subcellular location">
    <subcellularLocation>
        <location evidence="1">Nucleus</location>
    </subcellularLocation>
</comment>
<protein>
    <recommendedName>
        <fullName evidence="8">C2H2-type domain-containing protein</fullName>
    </recommendedName>
</protein>
<evidence type="ECO:0000256" key="7">
    <source>
        <dbReference type="SAM" id="MobiDB-lite"/>
    </source>
</evidence>
<dbReference type="InterPro" id="IPR013087">
    <property type="entry name" value="Znf_C2H2_type"/>
</dbReference>
<keyword evidence="10" id="KW-1185">Reference proteome</keyword>
<sequence length="401" mass="44301">MEKSSTKGSPTRIPCSYPNCNYFFSNLKEMKKHKTINPGHEYCARCDEDYEDEEQLFIHMIKSNKHIVCPVCGTQFGSEGGRDGHIRQFHRTAQNLTCCGCKSTFRTAAGLMYHIENDECAKIPKERLIFEQSKKLLTKEAWELSATNTLAATVDGDGDGEGGVPIYRLADVNRVAMANQPKHGGDANSVSGLADKHWPELPGEQTGLKDTMTDLMSFTDVSGDEKEKENSSWKGKGCQSSVVGTKLTYRCRSAHKSAPASTAASINLAEELRNIYKTWDPENFFDQFSGQYVCACGKGCSSLKDFEKHVLSKSKGTRRMQCPGCFRIFKSTAALVAHCESATTRCSVNEGSMFAQIIDEVSGGMIQMAGYNDDGTLRYEASKLDLQKTQTVGVDLNKIGW</sequence>
<evidence type="ECO:0000313" key="9">
    <source>
        <dbReference type="EMBL" id="KAL2829193.1"/>
    </source>
</evidence>
<keyword evidence="4" id="KW-0863">Zinc-finger</keyword>
<name>A0ABR4IN51_9EURO</name>
<evidence type="ECO:0000256" key="1">
    <source>
        <dbReference type="ARBA" id="ARBA00004123"/>
    </source>
</evidence>
<feature type="domain" description="C2H2-type" evidence="8">
    <location>
        <begin position="69"/>
        <end position="90"/>
    </location>
</feature>
<dbReference type="SMART" id="SM00355">
    <property type="entry name" value="ZnF_C2H2"/>
    <property type="match status" value="4"/>
</dbReference>
<dbReference type="PANTHER" id="PTHR24376:SF216">
    <property type="entry name" value="ZINC FINGER PROTEIN 420-LIKE"/>
    <property type="match status" value="1"/>
</dbReference>
<evidence type="ECO:0000256" key="6">
    <source>
        <dbReference type="ARBA" id="ARBA00023242"/>
    </source>
</evidence>
<evidence type="ECO:0000259" key="8">
    <source>
        <dbReference type="PROSITE" id="PS00028"/>
    </source>
</evidence>
<comment type="caution">
    <text evidence="9">The sequence shown here is derived from an EMBL/GenBank/DDBJ whole genome shotgun (WGS) entry which is preliminary data.</text>
</comment>
<feature type="region of interest" description="Disordered" evidence="7">
    <location>
        <begin position="181"/>
        <end position="206"/>
    </location>
</feature>
<proteinExistence type="predicted"/>
<gene>
    <name evidence="9" type="ORF">BDW59DRAFT_178538</name>
</gene>
<organism evidence="9 10">
    <name type="scientific">Aspergillus cavernicola</name>
    <dbReference type="NCBI Taxonomy" id="176166"/>
    <lineage>
        <taxon>Eukaryota</taxon>
        <taxon>Fungi</taxon>
        <taxon>Dikarya</taxon>
        <taxon>Ascomycota</taxon>
        <taxon>Pezizomycotina</taxon>
        <taxon>Eurotiomycetes</taxon>
        <taxon>Eurotiomycetidae</taxon>
        <taxon>Eurotiales</taxon>
        <taxon>Aspergillaceae</taxon>
        <taxon>Aspergillus</taxon>
        <taxon>Aspergillus subgen. Nidulantes</taxon>
    </lineage>
</organism>
<dbReference type="Pfam" id="PF24666">
    <property type="entry name" value="zf-C2H2_fungi_2"/>
    <property type="match status" value="1"/>
</dbReference>
<reference evidence="9 10" key="1">
    <citation type="submission" date="2024-07" db="EMBL/GenBank/DDBJ databases">
        <title>Section-level genome sequencing and comparative genomics of Aspergillus sections Usti and Cavernicolus.</title>
        <authorList>
            <consortium name="Lawrence Berkeley National Laboratory"/>
            <person name="Nybo J.L."/>
            <person name="Vesth T.C."/>
            <person name="Theobald S."/>
            <person name="Frisvad J.C."/>
            <person name="Larsen T.O."/>
            <person name="Kjaerboelling I."/>
            <person name="Rothschild-Mancinelli K."/>
            <person name="Lyhne E.K."/>
            <person name="Kogle M.E."/>
            <person name="Barry K."/>
            <person name="Clum A."/>
            <person name="Na H."/>
            <person name="Ledsgaard L."/>
            <person name="Lin J."/>
            <person name="Lipzen A."/>
            <person name="Kuo A."/>
            <person name="Riley R."/>
            <person name="Mondo S."/>
            <person name="LaButti K."/>
            <person name="Haridas S."/>
            <person name="Pangalinan J."/>
            <person name="Salamov A.A."/>
            <person name="Simmons B.A."/>
            <person name="Magnuson J.K."/>
            <person name="Chen J."/>
            <person name="Drula E."/>
            <person name="Henrissat B."/>
            <person name="Wiebenga A."/>
            <person name="Lubbers R.J."/>
            <person name="Gomes A.C."/>
            <person name="Makela M.R."/>
            <person name="Stajich J."/>
            <person name="Grigoriev I.V."/>
            <person name="Mortensen U.H."/>
            <person name="De vries R.P."/>
            <person name="Baker S.E."/>
            <person name="Andersen M.R."/>
        </authorList>
    </citation>
    <scope>NUCLEOTIDE SEQUENCE [LARGE SCALE GENOMIC DNA]</scope>
    <source>
        <strain evidence="9 10">CBS 600.67</strain>
    </source>
</reference>
<dbReference type="Gene3D" id="3.30.160.60">
    <property type="entry name" value="Classic Zinc Finger"/>
    <property type="match status" value="1"/>
</dbReference>
<accession>A0ABR4IN51</accession>
<evidence type="ECO:0000313" key="10">
    <source>
        <dbReference type="Proteomes" id="UP001610335"/>
    </source>
</evidence>
<keyword evidence="3" id="KW-0677">Repeat</keyword>
<evidence type="ECO:0000256" key="2">
    <source>
        <dbReference type="ARBA" id="ARBA00022723"/>
    </source>
</evidence>
<evidence type="ECO:0000256" key="5">
    <source>
        <dbReference type="ARBA" id="ARBA00022833"/>
    </source>
</evidence>
<evidence type="ECO:0000256" key="3">
    <source>
        <dbReference type="ARBA" id="ARBA00022737"/>
    </source>
</evidence>
<keyword evidence="6" id="KW-0539">Nucleus</keyword>
<keyword evidence="2" id="KW-0479">Metal-binding</keyword>
<dbReference type="EMBL" id="JBFXLS010000017">
    <property type="protein sequence ID" value="KAL2829193.1"/>
    <property type="molecule type" value="Genomic_DNA"/>
</dbReference>
<dbReference type="PANTHER" id="PTHR24376">
    <property type="entry name" value="ZINC FINGER PROTEIN"/>
    <property type="match status" value="1"/>
</dbReference>
<evidence type="ECO:0000256" key="4">
    <source>
        <dbReference type="ARBA" id="ARBA00022771"/>
    </source>
</evidence>
<dbReference type="Proteomes" id="UP001610335">
    <property type="component" value="Unassembled WGS sequence"/>
</dbReference>